<evidence type="ECO:0000256" key="4">
    <source>
        <dbReference type="ARBA" id="ARBA00022801"/>
    </source>
</evidence>
<dbReference type="Pfam" id="PF24883">
    <property type="entry name" value="NPHP3_N"/>
    <property type="match status" value="1"/>
</dbReference>
<keyword evidence="2 6" id="KW-0645">Protease</keyword>
<evidence type="ECO:0000256" key="3">
    <source>
        <dbReference type="ARBA" id="ARBA00022737"/>
    </source>
</evidence>
<dbReference type="EMBL" id="NKCK01000018">
    <property type="protein sequence ID" value="RSM11441.1"/>
    <property type="molecule type" value="Genomic_DNA"/>
</dbReference>
<gene>
    <name evidence="10" type="ORF">CEP52_003063</name>
</gene>
<feature type="active site" description="Charge relay system" evidence="6">
    <location>
        <position position="258"/>
    </location>
</feature>
<dbReference type="InterPro" id="IPR000209">
    <property type="entry name" value="Peptidase_S8/S53_dom"/>
</dbReference>
<evidence type="ECO:0000313" key="11">
    <source>
        <dbReference type="Proteomes" id="UP000287144"/>
    </source>
</evidence>
<dbReference type="Gene3D" id="3.40.50.300">
    <property type="entry name" value="P-loop containing nucleotide triphosphate hydrolases"/>
    <property type="match status" value="1"/>
</dbReference>
<dbReference type="Gene3D" id="3.40.50.200">
    <property type="entry name" value="Peptidase S8/S53 domain"/>
    <property type="match status" value="1"/>
</dbReference>
<evidence type="ECO:0000256" key="5">
    <source>
        <dbReference type="ARBA" id="ARBA00022825"/>
    </source>
</evidence>
<dbReference type="CDD" id="cd00306">
    <property type="entry name" value="Peptidases_S8_S53"/>
    <property type="match status" value="1"/>
</dbReference>
<proteinExistence type="inferred from homology"/>
<dbReference type="GO" id="GO:0006508">
    <property type="term" value="P:proteolysis"/>
    <property type="evidence" value="ECO:0007669"/>
    <property type="project" value="UniProtKB-KW"/>
</dbReference>
<name>A0A428UAV5_9HYPO</name>
<sequence length="479" mass="53669">MAASFSALGAKQSADEWCARFQNVWRPISPHTGRSNGQVRVAVLDTGVDEAVLEKYGENIRGKKNFLYEADRDQDEKSDDSDADDSDDADPDILDQDANRHGSHVVELILKLVPCVDIYVARIAKDCASNMDPACIAKAIEYASEQWDVHIISMSWGFENRHEVIERAIELASKREKIMFAAASNLGANGPRGFRVTFPASRPDVICINSADGHGKYSSFNPGKRKGSFNFLTLGEAVPAAKHAKDRSQPEVRLTGTSYATPIAAAIAASFIEFVMQKPLGKERKLRDEVTTRDGMIKLFAGMSEDKTEGFRWLQPWHLIRCDEHSDSHNCKSCRKESAQRVRKLLEGPLPLPDDRVLLPDLPHVPEAEVESQLGEERSDCIHGTRVELLQQIQAWIDDKGGSPIWWLIGNTGTGKSTVARTVARNLRSEKKTCCEFFLLEKPRELLQRLKASHQYRPPARKILTESRLRNQGSHRERS</sequence>
<keyword evidence="5 6" id="KW-0720">Serine protease</keyword>
<evidence type="ECO:0000256" key="7">
    <source>
        <dbReference type="SAM" id="MobiDB-lite"/>
    </source>
</evidence>
<evidence type="ECO:0000259" key="9">
    <source>
        <dbReference type="Pfam" id="PF24883"/>
    </source>
</evidence>
<keyword evidence="4 6" id="KW-0378">Hydrolase</keyword>
<feature type="active site" description="Charge relay system" evidence="6">
    <location>
        <position position="101"/>
    </location>
</feature>
<evidence type="ECO:0000256" key="6">
    <source>
        <dbReference type="PROSITE-ProRule" id="PRU01240"/>
    </source>
</evidence>
<accession>A0A428UAV5</accession>
<dbReference type="InterPro" id="IPR023828">
    <property type="entry name" value="Peptidase_S8_Ser-AS"/>
</dbReference>
<dbReference type="AlphaFoldDB" id="A0A428UAV5"/>
<dbReference type="InterPro" id="IPR015500">
    <property type="entry name" value="Peptidase_S8_subtilisin-rel"/>
</dbReference>
<comment type="caution">
    <text evidence="10">The sequence shown here is derived from an EMBL/GenBank/DDBJ whole genome shotgun (WGS) entry which is preliminary data.</text>
</comment>
<organism evidence="10 11">
    <name type="scientific">Fusarium oligoseptatum</name>
    <dbReference type="NCBI Taxonomy" id="2604345"/>
    <lineage>
        <taxon>Eukaryota</taxon>
        <taxon>Fungi</taxon>
        <taxon>Dikarya</taxon>
        <taxon>Ascomycota</taxon>
        <taxon>Pezizomycotina</taxon>
        <taxon>Sordariomycetes</taxon>
        <taxon>Hypocreomycetidae</taxon>
        <taxon>Hypocreales</taxon>
        <taxon>Nectriaceae</taxon>
        <taxon>Fusarium</taxon>
        <taxon>Fusarium solani species complex</taxon>
    </lineage>
</organism>
<dbReference type="PROSITE" id="PS00138">
    <property type="entry name" value="SUBTILASE_SER"/>
    <property type="match status" value="1"/>
</dbReference>
<comment type="similarity">
    <text evidence="1 6">Belongs to the peptidase S8 family.</text>
</comment>
<dbReference type="GO" id="GO:0004252">
    <property type="term" value="F:serine-type endopeptidase activity"/>
    <property type="evidence" value="ECO:0007669"/>
    <property type="project" value="UniProtKB-UniRule"/>
</dbReference>
<dbReference type="PANTHER" id="PTHR43399">
    <property type="entry name" value="SUBTILISIN-RELATED"/>
    <property type="match status" value="1"/>
</dbReference>
<dbReference type="SUPFAM" id="SSF52540">
    <property type="entry name" value="P-loop containing nucleoside triphosphate hydrolases"/>
    <property type="match status" value="1"/>
</dbReference>
<dbReference type="InterPro" id="IPR027417">
    <property type="entry name" value="P-loop_NTPase"/>
</dbReference>
<evidence type="ECO:0000313" key="10">
    <source>
        <dbReference type="EMBL" id="RSM11441.1"/>
    </source>
</evidence>
<dbReference type="InterPro" id="IPR056884">
    <property type="entry name" value="NPHP3-like_N"/>
</dbReference>
<evidence type="ECO:0000256" key="1">
    <source>
        <dbReference type="ARBA" id="ARBA00011073"/>
    </source>
</evidence>
<feature type="domain" description="Nephrocystin 3-like N-terminal" evidence="9">
    <location>
        <begin position="391"/>
        <end position="439"/>
    </location>
</feature>
<feature type="active site" description="Charge relay system" evidence="6">
    <location>
        <position position="45"/>
    </location>
</feature>
<feature type="compositionally biased region" description="Acidic residues" evidence="7">
    <location>
        <begin position="76"/>
        <end position="95"/>
    </location>
</feature>
<keyword evidence="11" id="KW-1185">Reference proteome</keyword>
<dbReference type="Pfam" id="PF00082">
    <property type="entry name" value="Peptidase_S8"/>
    <property type="match status" value="1"/>
</dbReference>
<evidence type="ECO:0000256" key="2">
    <source>
        <dbReference type="ARBA" id="ARBA00022670"/>
    </source>
</evidence>
<reference evidence="10 11" key="1">
    <citation type="submission" date="2017-06" db="EMBL/GenBank/DDBJ databases">
        <title>Comparative genomic analysis of Ambrosia Fusariam Clade fungi.</title>
        <authorList>
            <person name="Stajich J.E."/>
            <person name="Carrillo J."/>
            <person name="Kijimoto T."/>
            <person name="Eskalen A."/>
            <person name="O'Donnell K."/>
            <person name="Kasson M."/>
        </authorList>
    </citation>
    <scope>NUCLEOTIDE SEQUENCE [LARGE SCALE GENOMIC DNA]</scope>
    <source>
        <strain evidence="10 11">NRRL62579</strain>
    </source>
</reference>
<dbReference type="PRINTS" id="PR00723">
    <property type="entry name" value="SUBTILISIN"/>
</dbReference>
<dbReference type="SUPFAM" id="SSF52743">
    <property type="entry name" value="Subtilisin-like"/>
    <property type="match status" value="1"/>
</dbReference>
<dbReference type="Proteomes" id="UP000287144">
    <property type="component" value="Unassembled WGS sequence"/>
</dbReference>
<dbReference type="PANTHER" id="PTHR43399:SF4">
    <property type="entry name" value="CELL WALL-ASSOCIATED PROTEASE"/>
    <property type="match status" value="1"/>
</dbReference>
<feature type="region of interest" description="Disordered" evidence="7">
    <location>
        <begin position="68"/>
        <end position="97"/>
    </location>
</feature>
<dbReference type="InterPro" id="IPR051048">
    <property type="entry name" value="Peptidase_S8/S53_subtilisin"/>
</dbReference>
<dbReference type="STRING" id="1325735.A0A428UAV5"/>
<feature type="domain" description="Peptidase S8/S53" evidence="8">
    <location>
        <begin position="39"/>
        <end position="273"/>
    </location>
</feature>
<dbReference type="PROSITE" id="PS51892">
    <property type="entry name" value="SUBTILASE"/>
    <property type="match status" value="1"/>
</dbReference>
<protein>
    <submittedName>
        <fullName evidence="10">Uncharacterized protein</fullName>
    </submittedName>
</protein>
<dbReference type="InterPro" id="IPR036852">
    <property type="entry name" value="Peptidase_S8/S53_dom_sf"/>
</dbReference>
<evidence type="ECO:0000259" key="8">
    <source>
        <dbReference type="Pfam" id="PF00082"/>
    </source>
</evidence>
<keyword evidence="3" id="KW-0677">Repeat</keyword>